<protein>
    <recommendedName>
        <fullName evidence="2">phospholipase D</fullName>
        <ecNumber evidence="2">3.1.4.4</ecNumber>
    </recommendedName>
</protein>
<keyword evidence="4" id="KW-0378">Hydrolase</keyword>
<dbReference type="PANTHER" id="PTHR18896:SF76">
    <property type="entry name" value="PHOSPHOLIPASE"/>
    <property type="match status" value="1"/>
</dbReference>
<dbReference type="EC" id="3.1.4.4" evidence="2"/>
<gene>
    <name evidence="8" type="ORF">SMN809_LOCUS82073</name>
</gene>
<keyword evidence="3" id="KW-0677">Repeat</keyword>
<evidence type="ECO:0000313" key="8">
    <source>
        <dbReference type="EMBL" id="CAF5220833.1"/>
    </source>
</evidence>
<dbReference type="AlphaFoldDB" id="A0A8S3JVT4"/>
<keyword evidence="5" id="KW-0442">Lipid degradation</keyword>
<dbReference type="GO" id="GO:0004630">
    <property type="term" value="F:phospholipase D activity"/>
    <property type="evidence" value="ECO:0007669"/>
    <property type="project" value="UniProtKB-EC"/>
</dbReference>
<evidence type="ECO:0000256" key="3">
    <source>
        <dbReference type="ARBA" id="ARBA00022737"/>
    </source>
</evidence>
<name>A0A8S3JVT4_9BILA</name>
<accession>A0A8S3JVT4</accession>
<evidence type="ECO:0000256" key="6">
    <source>
        <dbReference type="ARBA" id="ARBA00023098"/>
    </source>
</evidence>
<evidence type="ECO:0000256" key="1">
    <source>
        <dbReference type="ARBA" id="ARBA00000798"/>
    </source>
</evidence>
<evidence type="ECO:0000256" key="2">
    <source>
        <dbReference type="ARBA" id="ARBA00012027"/>
    </source>
</evidence>
<dbReference type="Gene3D" id="3.30.870.10">
    <property type="entry name" value="Endonuclease Chain A"/>
    <property type="match status" value="1"/>
</dbReference>
<keyword evidence="6" id="KW-0443">Lipid metabolism</keyword>
<comment type="catalytic activity">
    <reaction evidence="1">
        <text>a 1,2-diacyl-sn-glycero-3-phosphocholine + H2O = a 1,2-diacyl-sn-glycero-3-phosphate + choline + H(+)</text>
        <dbReference type="Rhea" id="RHEA:14445"/>
        <dbReference type="ChEBI" id="CHEBI:15354"/>
        <dbReference type="ChEBI" id="CHEBI:15377"/>
        <dbReference type="ChEBI" id="CHEBI:15378"/>
        <dbReference type="ChEBI" id="CHEBI:57643"/>
        <dbReference type="ChEBI" id="CHEBI:58608"/>
        <dbReference type="EC" id="3.1.4.4"/>
    </reaction>
</comment>
<dbReference type="GO" id="GO:0009395">
    <property type="term" value="P:phospholipid catabolic process"/>
    <property type="evidence" value="ECO:0007669"/>
    <property type="project" value="TreeGrafter"/>
</dbReference>
<dbReference type="EMBL" id="CAJOBI010350423">
    <property type="protein sequence ID" value="CAF5220833.1"/>
    <property type="molecule type" value="Genomic_DNA"/>
</dbReference>
<sequence>MRGHDVLMGLLVTEIIYVHSKLMIIDDRMAICGSANINDRSLLGQRDSEFCVVINDREEEDGVFNRQKVRVGKFCGSWRRRLFKMMLGIQFDNPNNINVNDPVSDEFYDYFREV</sequence>
<dbReference type="Proteomes" id="UP000676336">
    <property type="component" value="Unassembled WGS sequence"/>
</dbReference>
<comment type="caution">
    <text evidence="8">The sequence shown here is derived from an EMBL/GenBank/DDBJ whole genome shotgun (WGS) entry which is preliminary data.</text>
</comment>
<dbReference type="PANTHER" id="PTHR18896">
    <property type="entry name" value="PHOSPHOLIPASE D"/>
    <property type="match status" value="1"/>
</dbReference>
<dbReference type="Pfam" id="PF13091">
    <property type="entry name" value="PLDc_2"/>
    <property type="match status" value="1"/>
</dbReference>
<reference evidence="8" key="1">
    <citation type="submission" date="2021-02" db="EMBL/GenBank/DDBJ databases">
        <authorList>
            <person name="Nowell W R."/>
        </authorList>
    </citation>
    <scope>NUCLEOTIDE SEQUENCE</scope>
</reference>
<dbReference type="InterPro" id="IPR025202">
    <property type="entry name" value="PLD-like_dom"/>
</dbReference>
<feature type="domain" description="PLD phosphodiesterase" evidence="7">
    <location>
        <begin position="14"/>
        <end position="41"/>
    </location>
</feature>
<proteinExistence type="predicted"/>
<evidence type="ECO:0000256" key="4">
    <source>
        <dbReference type="ARBA" id="ARBA00022801"/>
    </source>
</evidence>
<evidence type="ECO:0000313" key="9">
    <source>
        <dbReference type="Proteomes" id="UP000676336"/>
    </source>
</evidence>
<dbReference type="SUPFAM" id="SSF56024">
    <property type="entry name" value="Phospholipase D/nuclease"/>
    <property type="match status" value="1"/>
</dbReference>
<dbReference type="InterPro" id="IPR001736">
    <property type="entry name" value="PLipase_D/transphosphatidylase"/>
</dbReference>
<evidence type="ECO:0000256" key="5">
    <source>
        <dbReference type="ARBA" id="ARBA00022963"/>
    </source>
</evidence>
<organism evidence="8 9">
    <name type="scientific">Rotaria magnacalcarata</name>
    <dbReference type="NCBI Taxonomy" id="392030"/>
    <lineage>
        <taxon>Eukaryota</taxon>
        <taxon>Metazoa</taxon>
        <taxon>Spiralia</taxon>
        <taxon>Gnathifera</taxon>
        <taxon>Rotifera</taxon>
        <taxon>Eurotatoria</taxon>
        <taxon>Bdelloidea</taxon>
        <taxon>Philodinida</taxon>
        <taxon>Philodinidae</taxon>
        <taxon>Rotaria</taxon>
    </lineage>
</organism>
<dbReference type="PROSITE" id="PS50035">
    <property type="entry name" value="PLD"/>
    <property type="match status" value="1"/>
</dbReference>
<dbReference type="SMART" id="SM00155">
    <property type="entry name" value="PLDc"/>
    <property type="match status" value="1"/>
</dbReference>
<feature type="non-terminal residue" evidence="8">
    <location>
        <position position="1"/>
    </location>
</feature>
<dbReference type="InterPro" id="IPR015679">
    <property type="entry name" value="PLipase_D_fam"/>
</dbReference>
<evidence type="ECO:0000259" key="7">
    <source>
        <dbReference type="PROSITE" id="PS50035"/>
    </source>
</evidence>